<dbReference type="Proteomes" id="UP000294530">
    <property type="component" value="Unassembled WGS sequence"/>
</dbReference>
<evidence type="ECO:0000256" key="2">
    <source>
        <dbReference type="SAM" id="MobiDB-lite"/>
    </source>
</evidence>
<feature type="compositionally biased region" description="Low complexity" evidence="2">
    <location>
        <begin position="33"/>
        <end position="56"/>
    </location>
</feature>
<evidence type="ECO:0000313" key="5">
    <source>
        <dbReference type="Proteomes" id="UP000294530"/>
    </source>
</evidence>
<dbReference type="OrthoDB" id="2413528at2759"/>
<sequence>MPCVELPPPSAYLQSPTKSVVVAVPLRSTIDVTTPTPSMTSNLTSPTSSSSNEPSPQAADVNSKSLKDAELAPDQDPAQQQENDSVSDDDDVEELKEALLRRSTGSIAIMSRQQEALDYRRHTFTTMSADSRASMRRRSYDFTAHFGNTFPPLTPPRPLLPSLKAHQHFRLYGKTTGPVKIISECHEQGSPMVAFVSPNPTSVWTRGKPVVIQWNKLDIKIETLCIELLEDGLNATTLIAKEAPNTGSYTYPKVPWGMESGSKYFLRIAATEDKERYCTSSFFQISSAP</sequence>
<comment type="caution">
    <text evidence="4">The sequence shown here is derived from an EMBL/GenBank/DDBJ whole genome shotgun (WGS) entry which is preliminary data.</text>
</comment>
<dbReference type="RefSeq" id="XP_067818633.1">
    <property type="nucleotide sequence ID" value="XM_067961283.1"/>
</dbReference>
<protein>
    <recommendedName>
        <fullName evidence="3">Yeast cell wall synthesis Kre9/Knh1-like N-terminal domain-containing protein</fullName>
    </recommendedName>
</protein>
<dbReference type="AlphaFoldDB" id="A0A976IEV7"/>
<feature type="region of interest" description="Disordered" evidence="2">
    <location>
        <begin position="29"/>
        <end position="93"/>
    </location>
</feature>
<keyword evidence="1" id="KW-0732">Signal</keyword>
<feature type="domain" description="Yeast cell wall synthesis Kre9/Knh1-like N-terminal" evidence="3">
    <location>
        <begin position="197"/>
        <end position="285"/>
    </location>
</feature>
<dbReference type="EMBL" id="SHOA02000016">
    <property type="protein sequence ID" value="TDH69134.1"/>
    <property type="molecule type" value="Genomic_DNA"/>
</dbReference>
<dbReference type="GeneID" id="94346954"/>
<dbReference type="KEGG" id="blac:94346954"/>
<accession>A0A976IEV7</accession>
<gene>
    <name evidence="4" type="ORF">CCR75_003186</name>
</gene>
<evidence type="ECO:0000256" key="1">
    <source>
        <dbReference type="ARBA" id="ARBA00022729"/>
    </source>
</evidence>
<evidence type="ECO:0000313" key="4">
    <source>
        <dbReference type="EMBL" id="TDH69134.1"/>
    </source>
</evidence>
<reference evidence="4 5" key="1">
    <citation type="journal article" date="2021" name="Genome Biol.">
        <title>AFLAP: assembly-free linkage analysis pipeline using k-mers from genome sequencing data.</title>
        <authorList>
            <person name="Fletcher K."/>
            <person name="Zhang L."/>
            <person name="Gil J."/>
            <person name="Han R."/>
            <person name="Cavanaugh K."/>
            <person name="Michelmore R."/>
        </authorList>
    </citation>
    <scope>NUCLEOTIDE SEQUENCE [LARGE SCALE GENOMIC DNA]</scope>
    <source>
        <strain evidence="4 5">SF5</strain>
    </source>
</reference>
<organism evidence="4 5">
    <name type="scientific">Bremia lactucae</name>
    <name type="common">Lettuce downy mildew</name>
    <dbReference type="NCBI Taxonomy" id="4779"/>
    <lineage>
        <taxon>Eukaryota</taxon>
        <taxon>Sar</taxon>
        <taxon>Stramenopiles</taxon>
        <taxon>Oomycota</taxon>
        <taxon>Peronosporomycetes</taxon>
        <taxon>Peronosporales</taxon>
        <taxon>Peronosporaceae</taxon>
        <taxon>Bremia</taxon>
    </lineage>
</organism>
<dbReference type="InterPro" id="IPR018466">
    <property type="entry name" value="Kre9/Knh1-like_N"/>
</dbReference>
<name>A0A976IEV7_BRELC</name>
<proteinExistence type="predicted"/>
<keyword evidence="5" id="KW-1185">Reference proteome</keyword>
<dbReference type="Pfam" id="PF10342">
    <property type="entry name" value="Kre9_KNH"/>
    <property type="match status" value="1"/>
</dbReference>
<evidence type="ECO:0000259" key="3">
    <source>
        <dbReference type="Pfam" id="PF10342"/>
    </source>
</evidence>